<proteinExistence type="inferred from homology"/>
<reference evidence="14" key="1">
    <citation type="submission" date="2021-01" db="EMBL/GenBank/DDBJ databases">
        <authorList>
            <person name="Corre E."/>
            <person name="Pelletier E."/>
            <person name="Niang G."/>
            <person name="Scheremetjew M."/>
            <person name="Finn R."/>
            <person name="Kale V."/>
            <person name="Holt S."/>
            <person name="Cochrane G."/>
            <person name="Meng A."/>
            <person name="Brown T."/>
            <person name="Cohen L."/>
        </authorList>
    </citation>
    <scope>NUCLEOTIDE SEQUENCE</scope>
    <source>
        <strain evidence="14">CCMP3105</strain>
    </source>
</reference>
<keyword evidence="4" id="KW-0813">Transport</keyword>
<keyword evidence="6" id="KW-0249">Electron transport</keyword>
<dbReference type="SUPFAM" id="SSF103451">
    <property type="entry name" value="PetN subunit of the cytochrome b6f complex"/>
    <property type="match status" value="1"/>
</dbReference>
<comment type="similarity">
    <text evidence="3">Belongs to the PetN family.</text>
</comment>
<evidence type="ECO:0000256" key="6">
    <source>
        <dbReference type="ARBA" id="ARBA00022982"/>
    </source>
</evidence>
<keyword evidence="13" id="KW-0732">Signal</keyword>
<evidence type="ECO:0000256" key="7">
    <source>
        <dbReference type="ARBA" id="ARBA00022989"/>
    </source>
</evidence>
<dbReference type="GO" id="GO:0016020">
    <property type="term" value="C:membrane"/>
    <property type="evidence" value="ECO:0007669"/>
    <property type="project" value="UniProtKB-SubCell"/>
</dbReference>
<protein>
    <recommendedName>
        <fullName evidence="10">Cytochrome b6-f complex subunit PetN</fullName>
    </recommendedName>
    <alternativeName>
        <fullName evidence="11">Cytochrome b6-f complex subunit VIII</fullName>
    </alternativeName>
</protein>
<evidence type="ECO:0000256" key="10">
    <source>
        <dbReference type="ARBA" id="ARBA00031459"/>
    </source>
</evidence>
<evidence type="ECO:0000256" key="1">
    <source>
        <dbReference type="ARBA" id="ARBA00003068"/>
    </source>
</evidence>
<feature type="transmembrane region" description="Helical" evidence="12">
    <location>
        <begin position="121"/>
        <end position="139"/>
    </location>
</feature>
<organism evidence="14">
    <name type="scientific">Alexandrium monilatum</name>
    <dbReference type="NCBI Taxonomy" id="311494"/>
    <lineage>
        <taxon>Eukaryota</taxon>
        <taxon>Sar</taxon>
        <taxon>Alveolata</taxon>
        <taxon>Dinophyceae</taxon>
        <taxon>Gonyaulacales</taxon>
        <taxon>Pyrocystaceae</taxon>
        <taxon>Alexandrium</taxon>
    </lineage>
</organism>
<dbReference type="EMBL" id="HBNR01056410">
    <property type="protein sequence ID" value="CAE4623318.1"/>
    <property type="molecule type" value="Transcribed_RNA"/>
</dbReference>
<comment type="subcellular location">
    <subcellularLocation>
        <location evidence="2">Membrane</location>
        <topology evidence="2">Single-pass membrane protein</topology>
    </subcellularLocation>
</comment>
<dbReference type="GO" id="GO:0017004">
    <property type="term" value="P:cytochrome complex assembly"/>
    <property type="evidence" value="ECO:0007669"/>
    <property type="project" value="InterPro"/>
</dbReference>
<dbReference type="GO" id="GO:0009512">
    <property type="term" value="C:cytochrome b6f complex"/>
    <property type="evidence" value="ECO:0007669"/>
    <property type="project" value="InterPro"/>
</dbReference>
<evidence type="ECO:0000256" key="12">
    <source>
        <dbReference type="SAM" id="Phobius"/>
    </source>
</evidence>
<sequence length="144" mass="14027">MTRCALLLALGLAVPAAAYVQPASRAVRPVAHSLAAPAASAPTATAPGVEQEAEGTAAGLVALSCCVGAAVGFASKLRRSRAATAAVPAAAGLAPLAASAAGPQLESSLALATDPLNNPDLGFIFLTALTSMSIALVVWGRNGL</sequence>
<feature type="transmembrane region" description="Helical" evidence="12">
    <location>
        <begin position="82"/>
        <end position="101"/>
    </location>
</feature>
<accession>A0A7S4W4K7</accession>
<name>A0A7S4W4K7_9DINO</name>
<dbReference type="AlphaFoldDB" id="A0A7S4W4K7"/>
<evidence type="ECO:0000256" key="5">
    <source>
        <dbReference type="ARBA" id="ARBA00022692"/>
    </source>
</evidence>
<gene>
    <name evidence="14" type="ORF">AMON00008_LOCUS39675</name>
</gene>
<evidence type="ECO:0000256" key="13">
    <source>
        <dbReference type="SAM" id="SignalP"/>
    </source>
</evidence>
<feature type="chain" id="PRO_5031236577" description="Cytochrome b6-f complex subunit PetN" evidence="13">
    <location>
        <begin position="19"/>
        <end position="144"/>
    </location>
</feature>
<dbReference type="InterPro" id="IPR005497">
    <property type="entry name" value="Cytochrome_b6-f_cplx_su8"/>
</dbReference>
<keyword evidence="7 12" id="KW-1133">Transmembrane helix</keyword>
<keyword evidence="8 12" id="KW-0472">Membrane</keyword>
<comment type="function">
    <text evidence="1">Component of the cytochrome b6-f complex, which mediates electron transfer between photosystem II (PSII) and photosystem I (PSI), cyclic electron flow around PSI, and state transitions.</text>
</comment>
<dbReference type="InterPro" id="IPR036143">
    <property type="entry name" value="Cytochr_b6-f_cplx_su8_sf"/>
</dbReference>
<feature type="transmembrane region" description="Helical" evidence="12">
    <location>
        <begin position="57"/>
        <end position="75"/>
    </location>
</feature>
<evidence type="ECO:0000256" key="11">
    <source>
        <dbReference type="ARBA" id="ARBA00031982"/>
    </source>
</evidence>
<evidence type="ECO:0000256" key="9">
    <source>
        <dbReference type="ARBA" id="ARBA00025834"/>
    </source>
</evidence>
<dbReference type="Pfam" id="PF03742">
    <property type="entry name" value="PetN"/>
    <property type="match status" value="1"/>
</dbReference>
<feature type="signal peptide" evidence="13">
    <location>
        <begin position="1"/>
        <end position="18"/>
    </location>
</feature>
<evidence type="ECO:0000256" key="2">
    <source>
        <dbReference type="ARBA" id="ARBA00004167"/>
    </source>
</evidence>
<evidence type="ECO:0000256" key="4">
    <source>
        <dbReference type="ARBA" id="ARBA00022448"/>
    </source>
</evidence>
<evidence type="ECO:0000313" key="14">
    <source>
        <dbReference type="EMBL" id="CAE4623318.1"/>
    </source>
</evidence>
<evidence type="ECO:0000256" key="8">
    <source>
        <dbReference type="ARBA" id="ARBA00023136"/>
    </source>
</evidence>
<keyword evidence="5 12" id="KW-0812">Transmembrane</keyword>
<comment type="subunit">
    <text evidence="9">The 4 large subunits of the cytochrome b6-f complex are cytochrome b6, subunit IV (17 kDa polypeptide, PetD), cytochrome f and the Rieske protein, while the 4 small subunits are PetG, PetL, PetM and PetN. The complex functions as a dimer.</text>
</comment>
<evidence type="ECO:0000256" key="3">
    <source>
        <dbReference type="ARBA" id="ARBA00010969"/>
    </source>
</evidence>